<dbReference type="InterPro" id="IPR045584">
    <property type="entry name" value="Pilin-like"/>
</dbReference>
<reference evidence="2 3" key="1">
    <citation type="submission" date="2016-11" db="EMBL/GenBank/DDBJ databases">
        <authorList>
            <person name="Jaros S."/>
            <person name="Januszkiewicz K."/>
            <person name="Wedrychowicz H."/>
        </authorList>
    </citation>
    <scope>NUCLEOTIDE SEQUENCE [LARGE SCALE GENOMIC DNA]</scope>
    <source>
        <strain evidence="2 3">DSM 21120</strain>
    </source>
</reference>
<dbReference type="Pfam" id="PF07963">
    <property type="entry name" value="N_methyl"/>
    <property type="match status" value="1"/>
</dbReference>
<sequence length="138" mass="15681">MKRGFTLIELVAVISILLILTTIGLNKSSIVENYRAKQDINMIYKDIRSARNLAMSNKKMATVSFNKDNSYTISCGDYMERKRYSQKIKLMSKNIENIGFTKRGAATQNGSGTFIFLLLNREYKITVEPVTGKVNLKK</sequence>
<dbReference type="STRING" id="1120995.SAMN02745245_00238"/>
<evidence type="ECO:0000313" key="2">
    <source>
        <dbReference type="EMBL" id="SHG98571.1"/>
    </source>
</evidence>
<organism evidence="2 3">
    <name type="scientific">Anaerosphaera aminiphila DSM 21120</name>
    <dbReference type="NCBI Taxonomy" id="1120995"/>
    <lineage>
        <taxon>Bacteria</taxon>
        <taxon>Bacillati</taxon>
        <taxon>Bacillota</taxon>
        <taxon>Tissierellia</taxon>
        <taxon>Tissierellales</taxon>
        <taxon>Peptoniphilaceae</taxon>
        <taxon>Anaerosphaera</taxon>
    </lineage>
</organism>
<dbReference type="Proteomes" id="UP000184032">
    <property type="component" value="Unassembled WGS sequence"/>
</dbReference>
<dbReference type="SUPFAM" id="SSF54523">
    <property type="entry name" value="Pili subunits"/>
    <property type="match status" value="1"/>
</dbReference>
<evidence type="ECO:0000313" key="3">
    <source>
        <dbReference type="Proteomes" id="UP000184032"/>
    </source>
</evidence>
<proteinExistence type="predicted"/>
<keyword evidence="1" id="KW-0472">Membrane</keyword>
<accession>A0A1M5P9S2</accession>
<dbReference type="Gene3D" id="3.30.700.10">
    <property type="entry name" value="Glycoprotein, Type 4 Pilin"/>
    <property type="match status" value="1"/>
</dbReference>
<dbReference type="RefSeq" id="WP_073182979.1">
    <property type="nucleotide sequence ID" value="NZ_FQXI01000001.1"/>
</dbReference>
<gene>
    <name evidence="2" type="ORF">SAMN02745245_00238</name>
</gene>
<name>A0A1M5P9S2_9FIRM</name>
<dbReference type="NCBIfam" id="TIGR02532">
    <property type="entry name" value="IV_pilin_GFxxxE"/>
    <property type="match status" value="1"/>
</dbReference>
<dbReference type="EMBL" id="FQXI01000001">
    <property type="protein sequence ID" value="SHG98571.1"/>
    <property type="molecule type" value="Genomic_DNA"/>
</dbReference>
<feature type="transmembrane region" description="Helical" evidence="1">
    <location>
        <begin position="7"/>
        <end position="25"/>
    </location>
</feature>
<dbReference type="OrthoDB" id="1707700at2"/>
<dbReference type="PROSITE" id="PS00409">
    <property type="entry name" value="PROKAR_NTER_METHYL"/>
    <property type="match status" value="1"/>
</dbReference>
<keyword evidence="1" id="KW-0812">Transmembrane</keyword>
<protein>
    <submittedName>
        <fullName evidence="2">Prepilin-type N-terminal cleavage/methylation domain-containing protein</fullName>
    </submittedName>
</protein>
<keyword evidence="3" id="KW-1185">Reference proteome</keyword>
<evidence type="ECO:0000256" key="1">
    <source>
        <dbReference type="SAM" id="Phobius"/>
    </source>
</evidence>
<dbReference type="InterPro" id="IPR012902">
    <property type="entry name" value="N_methyl_site"/>
</dbReference>
<dbReference type="AlphaFoldDB" id="A0A1M5P9S2"/>
<keyword evidence="1" id="KW-1133">Transmembrane helix</keyword>